<dbReference type="Proteomes" id="UP001233271">
    <property type="component" value="Chromosome 1"/>
</dbReference>
<accession>A0AA48I0Y8</accession>
<name>A0AA48I0Y8_9TREE</name>
<reference evidence="1" key="1">
    <citation type="journal article" date="2023" name="BMC Genomics">
        <title>Chromosome-level genome assemblies of Cutaneotrichosporon spp. (Trichosporonales, Basidiomycota) reveal imbalanced evolution between nucleotide sequences and chromosome synteny.</title>
        <authorList>
            <person name="Kobayashi Y."/>
            <person name="Kayamori A."/>
            <person name="Aoki K."/>
            <person name="Shiwa Y."/>
            <person name="Matsutani M."/>
            <person name="Fujita N."/>
            <person name="Sugita T."/>
            <person name="Iwasaki W."/>
            <person name="Tanaka N."/>
            <person name="Takashima M."/>
        </authorList>
    </citation>
    <scope>NUCLEOTIDE SEQUENCE</scope>
    <source>
        <strain evidence="1">HIS019</strain>
    </source>
</reference>
<dbReference type="RefSeq" id="XP_060452790.1">
    <property type="nucleotide sequence ID" value="XM_060598145.1"/>
</dbReference>
<dbReference type="GeneID" id="85491395"/>
<sequence>MVVGKLAIGLIAYMAFKAYTKQKKQQQQQQGGGGGMALIGGALGGGAAAYGAQQFNGPSPERQMILDILRQCVQDQNIQAFYPDPRTLEAIADRIIQSRAVERIESQFQLRTGRALDLVQIALFDVVLLIDDSGSMNDRAVGKDKSQGTRIDELKRLLDRVAFASSLLDTDGFSMRFLNAKDAPSNVRDANQARKIVDHLTFKCTF</sequence>
<evidence type="ECO:0000313" key="1">
    <source>
        <dbReference type="EMBL" id="BEI87524.1"/>
    </source>
</evidence>
<keyword evidence="2" id="KW-1185">Reference proteome</keyword>
<dbReference type="EMBL" id="AP028212">
    <property type="protein sequence ID" value="BEI87524.1"/>
    <property type="molecule type" value="Genomic_DNA"/>
</dbReference>
<dbReference type="PANTHER" id="PTHR34706:SF2">
    <property type="entry name" value="RFEF"/>
    <property type="match status" value="1"/>
</dbReference>
<gene>
    <name evidence="1" type="ORF">CcaverHIS019_0102420</name>
</gene>
<protein>
    <recommendedName>
        <fullName evidence="3">VWFA domain-containing protein</fullName>
    </recommendedName>
</protein>
<proteinExistence type="predicted"/>
<organism evidence="1 2">
    <name type="scientific">Cutaneotrichosporon cavernicola</name>
    <dbReference type="NCBI Taxonomy" id="279322"/>
    <lineage>
        <taxon>Eukaryota</taxon>
        <taxon>Fungi</taxon>
        <taxon>Dikarya</taxon>
        <taxon>Basidiomycota</taxon>
        <taxon>Agaricomycotina</taxon>
        <taxon>Tremellomycetes</taxon>
        <taxon>Trichosporonales</taxon>
        <taxon>Trichosporonaceae</taxon>
        <taxon>Cutaneotrichosporon</taxon>
    </lineage>
</organism>
<evidence type="ECO:0008006" key="3">
    <source>
        <dbReference type="Google" id="ProtNLM"/>
    </source>
</evidence>
<dbReference type="AlphaFoldDB" id="A0AA48I0Y8"/>
<dbReference type="PANTHER" id="PTHR34706">
    <property type="entry name" value="SLR1338 PROTEIN"/>
    <property type="match status" value="1"/>
</dbReference>
<evidence type="ECO:0000313" key="2">
    <source>
        <dbReference type="Proteomes" id="UP001233271"/>
    </source>
</evidence>
<dbReference type="KEGG" id="ccac:CcaHIS019_0102420"/>